<dbReference type="Proteomes" id="UP000885779">
    <property type="component" value="Unassembled WGS sequence"/>
</dbReference>
<sequence>MRAYLKFMVVIILLASNLAYAQLENAYRTLLHTQTGRNLQDGKLVINADMNFYTKAGKFIGSVKPIDFTEVSYWLVAGNIVASYGFMEHLDASLGLRLYQDTHRQNVYNFPDDIFLTLRAGSFYTSRNHLVHSFMLSSRIPTAKQHNNHFVEFASGAVEYGAMYAVSILSDAYLPDRSFQAHFNIGYWNHNESGITYKFENGKEFTAQKNSSELRLAIAGVFPTRLIDYRLELSGMLYLNRPEDFIYSAEEWVFFTPSLRYKLSSAIAFDLGVDFRLSPGDREWTRPDIPKPSASVSLPTNYPEWRVQMGAVFAFNVTEKAVSSTESYEKAKAQEKINEFEMILEEREKAKEVQKEIENLKKLRKEAEEEIKELKKILED</sequence>
<protein>
    <recommendedName>
        <fullName evidence="4">DUF4421 domain-containing protein</fullName>
    </recommendedName>
</protein>
<keyword evidence="1" id="KW-0175">Coiled coil</keyword>
<accession>A0A7V4WVP7</accession>
<evidence type="ECO:0000256" key="2">
    <source>
        <dbReference type="SAM" id="SignalP"/>
    </source>
</evidence>
<organism evidence="3">
    <name type="scientific">Caldithrix abyssi</name>
    <dbReference type="NCBI Taxonomy" id="187145"/>
    <lineage>
        <taxon>Bacteria</taxon>
        <taxon>Pseudomonadati</taxon>
        <taxon>Calditrichota</taxon>
        <taxon>Calditrichia</taxon>
        <taxon>Calditrichales</taxon>
        <taxon>Calditrichaceae</taxon>
        <taxon>Caldithrix</taxon>
    </lineage>
</organism>
<evidence type="ECO:0008006" key="4">
    <source>
        <dbReference type="Google" id="ProtNLM"/>
    </source>
</evidence>
<evidence type="ECO:0000313" key="3">
    <source>
        <dbReference type="EMBL" id="HGY55621.1"/>
    </source>
</evidence>
<feature type="signal peptide" evidence="2">
    <location>
        <begin position="1"/>
        <end position="21"/>
    </location>
</feature>
<feature type="coiled-coil region" evidence="1">
    <location>
        <begin position="330"/>
        <end position="380"/>
    </location>
</feature>
<evidence type="ECO:0000256" key="1">
    <source>
        <dbReference type="SAM" id="Coils"/>
    </source>
</evidence>
<comment type="caution">
    <text evidence="3">The sequence shown here is derived from an EMBL/GenBank/DDBJ whole genome shotgun (WGS) entry which is preliminary data.</text>
</comment>
<dbReference type="EMBL" id="DRQG01000074">
    <property type="protein sequence ID" value="HGY55621.1"/>
    <property type="molecule type" value="Genomic_DNA"/>
</dbReference>
<gene>
    <name evidence="3" type="ORF">ENK44_07975</name>
</gene>
<feature type="chain" id="PRO_5030757910" description="DUF4421 domain-containing protein" evidence="2">
    <location>
        <begin position="22"/>
        <end position="380"/>
    </location>
</feature>
<keyword evidence="2" id="KW-0732">Signal</keyword>
<name>A0A7V4WVP7_CALAY</name>
<reference evidence="3" key="1">
    <citation type="journal article" date="2020" name="mSystems">
        <title>Genome- and Community-Level Interaction Insights into Carbon Utilization and Element Cycling Functions of Hydrothermarchaeota in Hydrothermal Sediment.</title>
        <authorList>
            <person name="Zhou Z."/>
            <person name="Liu Y."/>
            <person name="Xu W."/>
            <person name="Pan J."/>
            <person name="Luo Z.H."/>
            <person name="Li M."/>
        </authorList>
    </citation>
    <scope>NUCLEOTIDE SEQUENCE [LARGE SCALE GENOMIC DNA]</scope>
    <source>
        <strain evidence="3">HyVt-577</strain>
    </source>
</reference>
<dbReference type="AlphaFoldDB" id="A0A7V4WVP7"/>
<proteinExistence type="predicted"/>